<dbReference type="Pfam" id="PF00034">
    <property type="entry name" value="Cytochrom_C"/>
    <property type="match status" value="2"/>
</dbReference>
<accession>A0ABT1MYJ5</accession>
<name>A0ABT1MYJ5_9RHOB</name>
<evidence type="ECO:0000256" key="4">
    <source>
        <dbReference type="ARBA" id="ARBA00022660"/>
    </source>
</evidence>
<dbReference type="InterPro" id="IPR050597">
    <property type="entry name" value="Cytochrome_c_Oxidase_Subunit"/>
</dbReference>
<evidence type="ECO:0000313" key="11">
    <source>
        <dbReference type="Proteomes" id="UP001203945"/>
    </source>
</evidence>
<evidence type="ECO:0000256" key="3">
    <source>
        <dbReference type="ARBA" id="ARBA00022617"/>
    </source>
</evidence>
<proteinExistence type="predicted"/>
<protein>
    <submittedName>
        <fullName evidence="10">C-type cytochrome</fullName>
    </submittedName>
</protein>
<evidence type="ECO:0000259" key="9">
    <source>
        <dbReference type="PROSITE" id="PS51007"/>
    </source>
</evidence>
<evidence type="ECO:0000313" key="10">
    <source>
        <dbReference type="EMBL" id="MCQ0971941.1"/>
    </source>
</evidence>
<evidence type="ECO:0000256" key="2">
    <source>
        <dbReference type="ARBA" id="ARBA00022448"/>
    </source>
</evidence>
<feature type="domain" description="Cytochrome c" evidence="9">
    <location>
        <begin position="69"/>
        <end position="159"/>
    </location>
</feature>
<keyword evidence="2" id="KW-0813">Transport</keyword>
<gene>
    <name evidence="10" type="ORF">MLD63_16075</name>
</gene>
<dbReference type="RefSeq" id="WP_255330955.1">
    <property type="nucleotide sequence ID" value="NZ_JAKZEU010000007.1"/>
</dbReference>
<dbReference type="InterPro" id="IPR009056">
    <property type="entry name" value="Cyt_c-like_dom"/>
</dbReference>
<evidence type="ECO:0000256" key="5">
    <source>
        <dbReference type="ARBA" id="ARBA00022723"/>
    </source>
</evidence>
<keyword evidence="4" id="KW-0679">Respiratory chain</keyword>
<dbReference type="InterPro" id="IPR008168">
    <property type="entry name" value="Cyt_C_IC"/>
</dbReference>
<evidence type="ECO:0000256" key="7">
    <source>
        <dbReference type="ARBA" id="ARBA00023004"/>
    </source>
</evidence>
<dbReference type="PANTHER" id="PTHR33751:SF11">
    <property type="entry name" value="BLL4483 PROTEIN"/>
    <property type="match status" value="1"/>
</dbReference>
<dbReference type="Pfam" id="PF13442">
    <property type="entry name" value="Cytochrome_CBB3"/>
    <property type="match status" value="1"/>
</dbReference>
<comment type="cofactor">
    <cofactor evidence="1">
        <name>heme c</name>
        <dbReference type="ChEBI" id="CHEBI:61717"/>
    </cofactor>
</comment>
<comment type="caution">
    <text evidence="10">The sequence shown here is derived from an EMBL/GenBank/DDBJ whole genome shotgun (WGS) entry which is preliminary data.</text>
</comment>
<organism evidence="10 11">
    <name type="scientific">Paracoccus albicereus</name>
    <dbReference type="NCBI Taxonomy" id="2922394"/>
    <lineage>
        <taxon>Bacteria</taxon>
        <taxon>Pseudomonadati</taxon>
        <taxon>Pseudomonadota</taxon>
        <taxon>Alphaproteobacteria</taxon>
        <taxon>Rhodobacterales</taxon>
        <taxon>Paracoccaceae</taxon>
        <taxon>Paracoccus</taxon>
    </lineage>
</organism>
<keyword evidence="7 8" id="KW-0408">Iron</keyword>
<feature type="domain" description="Cytochrome c" evidence="9">
    <location>
        <begin position="212"/>
        <end position="295"/>
    </location>
</feature>
<dbReference type="SUPFAM" id="SSF46626">
    <property type="entry name" value="Cytochrome c"/>
    <property type="match status" value="3"/>
</dbReference>
<dbReference type="EMBL" id="JAKZEU010000007">
    <property type="protein sequence ID" value="MCQ0971941.1"/>
    <property type="molecule type" value="Genomic_DNA"/>
</dbReference>
<evidence type="ECO:0000256" key="8">
    <source>
        <dbReference type="PROSITE-ProRule" id="PRU00433"/>
    </source>
</evidence>
<sequence length="414" mass="43715">MFGRNRKHDQPRPDENFEPYEEFSGIPMPVYWIAIALAIWGALMLYDTGKDVTLAQDDRVEDRAVQVSADLGEGGNLFVANCSTCHQPDGQGLRGAVPPLAGSEVLGGGPDIVARILLRGIDGPIRVRGEDFDGHMPSFASALNDDEIARIASYVTLTFSEAGTKLDPSRVAKLRDELADAGSFEGGAELAKLATSMSPQPLYPVPKMADAMTATVRDLVFVGRGDVWACASCHGDLGQGGENTPRLAGQSADYLAKQLNDFRDGTRNNESMQIVAAGLSDAETASLGTYFSTLRAPSNASPNLSADLARGEQLALRGDWALGVPACFTCHGSSGFGVAPDFPALSAQHAPYTATQLATWAGGDRQNSPLGLMRQISQALSSEDRRAVADYLASLPPVPAGQTASAEEATSNVN</sequence>
<keyword evidence="11" id="KW-1185">Reference proteome</keyword>
<evidence type="ECO:0000256" key="1">
    <source>
        <dbReference type="ARBA" id="ARBA00001926"/>
    </source>
</evidence>
<evidence type="ECO:0000256" key="6">
    <source>
        <dbReference type="ARBA" id="ARBA00022982"/>
    </source>
</evidence>
<keyword evidence="3 8" id="KW-0349">Heme</keyword>
<dbReference type="Gene3D" id="1.10.760.10">
    <property type="entry name" value="Cytochrome c-like domain"/>
    <property type="match status" value="3"/>
</dbReference>
<dbReference type="PRINTS" id="PR00605">
    <property type="entry name" value="CYTCHROMECIC"/>
</dbReference>
<keyword evidence="6" id="KW-0249">Electron transport</keyword>
<dbReference type="Proteomes" id="UP001203945">
    <property type="component" value="Unassembled WGS sequence"/>
</dbReference>
<feature type="domain" description="Cytochrome c" evidence="9">
    <location>
        <begin position="306"/>
        <end position="396"/>
    </location>
</feature>
<dbReference type="InterPro" id="IPR036909">
    <property type="entry name" value="Cyt_c-like_dom_sf"/>
</dbReference>
<keyword evidence="5 8" id="KW-0479">Metal-binding</keyword>
<dbReference type="PANTHER" id="PTHR33751">
    <property type="entry name" value="CBB3-TYPE CYTOCHROME C OXIDASE SUBUNIT FIXP"/>
    <property type="match status" value="1"/>
</dbReference>
<reference evidence="10 11" key="1">
    <citation type="submission" date="2022-03" db="EMBL/GenBank/DDBJ databases">
        <authorList>
            <person name="He Y."/>
        </authorList>
    </citation>
    <scope>NUCLEOTIDE SEQUENCE [LARGE SCALE GENOMIC DNA]</scope>
    <source>
        <strain evidence="10 11">TK19116</strain>
    </source>
</reference>
<dbReference type="PROSITE" id="PS51007">
    <property type="entry name" value="CYTC"/>
    <property type="match status" value="3"/>
</dbReference>